<feature type="domain" description="Helicase ATP-binding" evidence="8">
    <location>
        <begin position="1"/>
        <end position="88"/>
    </location>
</feature>
<dbReference type="STRING" id="3076.A0A2P6TF24"/>
<dbReference type="PROSITE" id="PS51192">
    <property type="entry name" value="HELICASE_ATP_BIND_1"/>
    <property type="match status" value="1"/>
</dbReference>
<evidence type="ECO:0000259" key="7">
    <source>
        <dbReference type="PROSITE" id="PS50865"/>
    </source>
</evidence>
<dbReference type="SUPFAM" id="SSF52540">
    <property type="entry name" value="P-loop containing nucleoside triphosphate hydrolases"/>
    <property type="match status" value="1"/>
</dbReference>
<reference evidence="10 11" key="1">
    <citation type="journal article" date="2018" name="Plant J.">
        <title>Genome sequences of Chlorella sorokiniana UTEX 1602 and Micractinium conductrix SAG 241.80: implications to maltose excretion by a green alga.</title>
        <authorList>
            <person name="Arriola M.B."/>
            <person name="Velmurugan N."/>
            <person name="Zhang Y."/>
            <person name="Plunkett M.H."/>
            <person name="Hondzo H."/>
            <person name="Barney B.M."/>
        </authorList>
    </citation>
    <scope>NUCLEOTIDE SEQUENCE [LARGE SCALE GENOMIC DNA]</scope>
    <source>
        <strain evidence="11">UTEX 1602</strain>
    </source>
</reference>
<dbReference type="GO" id="GO:0005737">
    <property type="term" value="C:cytoplasm"/>
    <property type="evidence" value="ECO:0007669"/>
    <property type="project" value="TreeGrafter"/>
</dbReference>
<dbReference type="InterPro" id="IPR001650">
    <property type="entry name" value="Helicase_C-like"/>
</dbReference>
<evidence type="ECO:0000256" key="2">
    <source>
        <dbReference type="ARBA" id="ARBA00022741"/>
    </source>
</evidence>
<dbReference type="InterPro" id="IPR027417">
    <property type="entry name" value="P-loop_NTPase"/>
</dbReference>
<evidence type="ECO:0000313" key="11">
    <source>
        <dbReference type="Proteomes" id="UP000239899"/>
    </source>
</evidence>
<dbReference type="InterPro" id="IPR002893">
    <property type="entry name" value="Znf_MYND"/>
</dbReference>
<keyword evidence="5" id="KW-0067">ATP-binding</keyword>
<evidence type="ECO:0000259" key="9">
    <source>
        <dbReference type="PROSITE" id="PS51194"/>
    </source>
</evidence>
<keyword evidence="11" id="KW-1185">Reference proteome</keyword>
<evidence type="ECO:0000256" key="3">
    <source>
        <dbReference type="ARBA" id="ARBA00022771"/>
    </source>
</evidence>
<name>A0A2P6TF24_CHLSO</name>
<dbReference type="OrthoDB" id="420187at2759"/>
<dbReference type="PROSITE" id="PS50865">
    <property type="entry name" value="ZF_MYND_2"/>
    <property type="match status" value="1"/>
</dbReference>
<keyword evidence="1" id="KW-0479">Metal-binding</keyword>
<dbReference type="SUPFAM" id="SSF144232">
    <property type="entry name" value="HIT/MYND zinc finger-like"/>
    <property type="match status" value="1"/>
</dbReference>
<dbReference type="Gene3D" id="3.40.50.300">
    <property type="entry name" value="P-loop containing nucleotide triphosphate hydrolases"/>
    <property type="match status" value="2"/>
</dbReference>
<keyword evidence="3 6" id="KW-0863">Zinc-finger</keyword>
<dbReference type="InterPro" id="IPR011545">
    <property type="entry name" value="DEAD/DEAH_box_helicase_dom"/>
</dbReference>
<dbReference type="PROSITE" id="PS51194">
    <property type="entry name" value="HELICASE_CTER"/>
    <property type="match status" value="1"/>
</dbReference>
<dbReference type="Pfam" id="PF01753">
    <property type="entry name" value="zf-MYND"/>
    <property type="match status" value="1"/>
</dbReference>
<evidence type="ECO:0000256" key="1">
    <source>
        <dbReference type="ARBA" id="ARBA00022723"/>
    </source>
</evidence>
<accession>A0A2P6TF24</accession>
<keyword evidence="4" id="KW-0862">Zinc</keyword>
<dbReference type="Pfam" id="PF00271">
    <property type="entry name" value="Helicase_C"/>
    <property type="match status" value="1"/>
</dbReference>
<gene>
    <name evidence="10" type="ORF">C2E21_8290</name>
</gene>
<dbReference type="SMART" id="SM00490">
    <property type="entry name" value="HELICc"/>
    <property type="match status" value="1"/>
</dbReference>
<evidence type="ECO:0000313" key="10">
    <source>
        <dbReference type="EMBL" id="PRW32572.1"/>
    </source>
</evidence>
<evidence type="ECO:0000256" key="4">
    <source>
        <dbReference type="ARBA" id="ARBA00022833"/>
    </source>
</evidence>
<feature type="domain" description="Helicase C-terminal" evidence="9">
    <location>
        <begin position="262"/>
        <end position="416"/>
    </location>
</feature>
<keyword evidence="2" id="KW-0547">Nucleotide-binding</keyword>
<dbReference type="GO" id="GO:0008270">
    <property type="term" value="F:zinc ion binding"/>
    <property type="evidence" value="ECO:0007669"/>
    <property type="project" value="UniProtKB-KW"/>
</dbReference>
<dbReference type="InterPro" id="IPR051363">
    <property type="entry name" value="RLR_Helicase"/>
</dbReference>
<dbReference type="EMBL" id="LHPG02000019">
    <property type="protein sequence ID" value="PRW32572.1"/>
    <property type="molecule type" value="Genomic_DNA"/>
</dbReference>
<evidence type="ECO:0000259" key="8">
    <source>
        <dbReference type="PROSITE" id="PS51192"/>
    </source>
</evidence>
<dbReference type="PANTHER" id="PTHR14074:SF16">
    <property type="entry name" value="ANTIVIRAL INNATE IMMUNE RESPONSE RECEPTOR RIG-I"/>
    <property type="match status" value="1"/>
</dbReference>
<dbReference type="InterPro" id="IPR014001">
    <property type="entry name" value="Helicase_ATP-bd"/>
</dbReference>
<feature type="domain" description="MYND-type" evidence="7">
    <location>
        <begin position="687"/>
        <end position="727"/>
    </location>
</feature>
<dbReference type="Proteomes" id="UP000239899">
    <property type="component" value="Unassembled WGS sequence"/>
</dbReference>
<evidence type="ECO:0000256" key="5">
    <source>
        <dbReference type="ARBA" id="ARBA00022840"/>
    </source>
</evidence>
<dbReference type="GO" id="GO:0003676">
    <property type="term" value="F:nucleic acid binding"/>
    <property type="evidence" value="ECO:0007669"/>
    <property type="project" value="InterPro"/>
</dbReference>
<dbReference type="PROSITE" id="PS01360">
    <property type="entry name" value="ZF_MYND_1"/>
    <property type="match status" value="1"/>
</dbReference>
<sequence length="740" mass="79277">MLPCEHDVIVLTPQILVNALDAGEAHFSQIVLLVLDECHHATGKHAVSQLLRHYHASRERTQILGLTATPTSKDSLAATLAGMRELARNLAAEYVVVDERDEELLRAVPSIEQAEIVVRLEAADDGFARRLGAFVVAAVEWLREGLGLPALEGLLGFGSPVMHDATSALGLVRAATAALALVSDVGFEAAVRHLSGEYFTAASKAAPPGGNPDGAAVGHLTAALLAQLAEEVVEAQVLEGTFSGAMTRHPKFQALLTCLAEAAEQRDSWHAIVFARTREAVRTLAALLQGRPELAGMQVHALMGHGGGAAAGGGMSSKQQQAALEAFRQPGRQLLVSTAAGEEGIDVPRCELVVRYAATQTGRERLQSAGRARKHGSRFVEIIGATASERPALMAAEQMTAAAAARTLAVLCPPARLCCPISMDIQMMPAAAREGPMEEAISRLEATLARLPASERTPEMLLLAASYKEYRDATQLACKYISAFQGERPPLCQDETAKACLLICCTSRSLVNDGAVPGAPAFMARVKASLADCEQLLALQPGSPYPRAVAARLLDVMRCYSTEPGSELKEWSFLEQGLEQARRLKWHRAATTFHFYLAIRLVDTVQSWHRKQVALSDAEVAGAVDKVAQLVQEAKACEKKIKPWLPSRRLSAAAERRKQVEAKIQAFKASGTIADSSIPKPQGLPVCDACGLAAMHLRMCGACRAERYCSRECQVQHWKEGGHKAACAQLAAQHKRSGAS</sequence>
<dbReference type="Gene3D" id="6.10.140.2220">
    <property type="match status" value="1"/>
</dbReference>
<comment type="caution">
    <text evidence="10">The sequence shown here is derived from an EMBL/GenBank/DDBJ whole genome shotgun (WGS) entry which is preliminary data.</text>
</comment>
<proteinExistence type="predicted"/>
<protein>
    <submittedName>
        <fullName evidence="10">Type III restriction enzyme</fullName>
    </submittedName>
</protein>
<dbReference type="AlphaFoldDB" id="A0A2P6TF24"/>
<evidence type="ECO:0000256" key="6">
    <source>
        <dbReference type="PROSITE-ProRule" id="PRU00134"/>
    </source>
</evidence>
<dbReference type="PANTHER" id="PTHR14074">
    <property type="entry name" value="HELICASE WITH DEATH DOMAIN-RELATED"/>
    <property type="match status" value="1"/>
</dbReference>
<dbReference type="GO" id="GO:0005524">
    <property type="term" value="F:ATP binding"/>
    <property type="evidence" value="ECO:0007669"/>
    <property type="project" value="UniProtKB-KW"/>
</dbReference>
<dbReference type="Pfam" id="PF00270">
    <property type="entry name" value="DEAD"/>
    <property type="match status" value="1"/>
</dbReference>
<organism evidence="10 11">
    <name type="scientific">Chlorella sorokiniana</name>
    <name type="common">Freshwater green alga</name>
    <dbReference type="NCBI Taxonomy" id="3076"/>
    <lineage>
        <taxon>Eukaryota</taxon>
        <taxon>Viridiplantae</taxon>
        <taxon>Chlorophyta</taxon>
        <taxon>core chlorophytes</taxon>
        <taxon>Trebouxiophyceae</taxon>
        <taxon>Chlorellales</taxon>
        <taxon>Chlorellaceae</taxon>
        <taxon>Chlorella clade</taxon>
        <taxon>Chlorella</taxon>
    </lineage>
</organism>